<evidence type="ECO:0000313" key="4">
    <source>
        <dbReference type="Proteomes" id="UP000664414"/>
    </source>
</evidence>
<name>A0A8J7Q1K6_9PROT</name>
<evidence type="ECO:0000259" key="2">
    <source>
        <dbReference type="Pfam" id="PF03364"/>
    </source>
</evidence>
<dbReference type="EMBL" id="JAFKGL010000032">
    <property type="protein sequence ID" value="MBN9413641.1"/>
    <property type="molecule type" value="Genomic_DNA"/>
</dbReference>
<dbReference type="Gene3D" id="3.30.530.20">
    <property type="match status" value="1"/>
</dbReference>
<dbReference type="PANTHER" id="PTHR12901:SF10">
    <property type="entry name" value="COENZYME Q-BINDING PROTEIN COQ10, MITOCHONDRIAL"/>
    <property type="match status" value="1"/>
</dbReference>
<comment type="caution">
    <text evidence="3">The sequence shown here is derived from an EMBL/GenBank/DDBJ whole genome shotgun (WGS) entry which is preliminary data.</text>
</comment>
<evidence type="ECO:0000256" key="1">
    <source>
        <dbReference type="ARBA" id="ARBA00008918"/>
    </source>
</evidence>
<organism evidence="3 4">
    <name type="scientific">Candidatus Paracaedimonas acanthamoebae</name>
    <dbReference type="NCBI Taxonomy" id="244581"/>
    <lineage>
        <taxon>Bacteria</taxon>
        <taxon>Pseudomonadati</taxon>
        <taxon>Pseudomonadota</taxon>
        <taxon>Alphaproteobacteria</taxon>
        <taxon>Holosporales</taxon>
        <taxon>Caedimonadaceae</taxon>
        <taxon>Candidatus Paracaedimonas</taxon>
    </lineage>
</organism>
<accession>A0A8J7Q1K6</accession>
<evidence type="ECO:0000313" key="3">
    <source>
        <dbReference type="EMBL" id="MBN9413641.1"/>
    </source>
</evidence>
<dbReference type="InterPro" id="IPR044996">
    <property type="entry name" value="COQ10-like"/>
</dbReference>
<dbReference type="InterPro" id="IPR005031">
    <property type="entry name" value="COQ10_START"/>
</dbReference>
<dbReference type="AlphaFoldDB" id="A0A8J7Q1K6"/>
<feature type="domain" description="Coenzyme Q-binding protein COQ10 START" evidence="2">
    <location>
        <begin position="11"/>
        <end position="135"/>
    </location>
</feature>
<dbReference type="GO" id="GO:0048039">
    <property type="term" value="F:ubiquinone binding"/>
    <property type="evidence" value="ECO:0007669"/>
    <property type="project" value="InterPro"/>
</dbReference>
<dbReference type="SUPFAM" id="SSF55961">
    <property type="entry name" value="Bet v1-like"/>
    <property type="match status" value="1"/>
</dbReference>
<comment type="similarity">
    <text evidence="1">Belongs to the ribosome association toxin RatA family.</text>
</comment>
<sequence>MIRHTEQKIFPYSQDQLFKLVADIERYPEFLPWCRGAIIHQRDGNKLIAELKIGYKFFQESYMSEVMLMPLAAINVQYAKGALKYLKNQWHFQSITPKSCQVNFDLEFELKSSFLQKATESVFTTIVSQMLGAFEERARFLYS</sequence>
<proteinExistence type="inferred from homology"/>
<dbReference type="InterPro" id="IPR023393">
    <property type="entry name" value="START-like_dom_sf"/>
</dbReference>
<dbReference type="PANTHER" id="PTHR12901">
    <property type="entry name" value="SPERM PROTEIN HOMOLOG"/>
    <property type="match status" value="1"/>
</dbReference>
<dbReference type="Proteomes" id="UP000664414">
    <property type="component" value="Unassembled WGS sequence"/>
</dbReference>
<dbReference type="GO" id="GO:0045333">
    <property type="term" value="P:cellular respiration"/>
    <property type="evidence" value="ECO:0007669"/>
    <property type="project" value="InterPro"/>
</dbReference>
<dbReference type="Pfam" id="PF03364">
    <property type="entry name" value="Polyketide_cyc"/>
    <property type="match status" value="1"/>
</dbReference>
<reference evidence="3" key="1">
    <citation type="submission" date="2021-02" db="EMBL/GenBank/DDBJ databases">
        <title>Thiocyanate and organic carbon inputs drive convergent selection for specific autotrophic Afipia and Thiobacillus strains within complex microbiomes.</title>
        <authorList>
            <person name="Huddy R.J."/>
            <person name="Sachdeva R."/>
            <person name="Kadzinga F."/>
            <person name="Kantor R.S."/>
            <person name="Harrison S.T.L."/>
            <person name="Banfield J.F."/>
        </authorList>
    </citation>
    <scope>NUCLEOTIDE SEQUENCE</scope>
    <source>
        <strain evidence="3">SCN18_10_11_15_R4_P_38_20</strain>
    </source>
</reference>
<gene>
    <name evidence="3" type="ORF">J0H12_06955</name>
</gene>
<protein>
    <submittedName>
        <fullName evidence="3">Type II toxin-antitoxin system RatA family toxin</fullName>
    </submittedName>
</protein>
<dbReference type="CDD" id="cd07813">
    <property type="entry name" value="COQ10p_like"/>
    <property type="match status" value="1"/>
</dbReference>